<evidence type="ECO:0000313" key="2">
    <source>
        <dbReference type="WBParaSite" id="nRc.2.0.1.t12923-RA"/>
    </source>
</evidence>
<sequence>MISDSLSAKVCCNDTNTLLEENSFMLGSNIQTFSKQLIMMFSVDKCMVCVVSTSSDIENQDSDRVKVSDITNEAQNMDNCDDKTDLDNEFLIAVVRNPNAPLSNGNAINKNDKATSQAGLMVQLMKHWLIRPKQKMMNDHVDHAGA</sequence>
<dbReference type="AlphaFoldDB" id="A0A915IG96"/>
<proteinExistence type="predicted"/>
<dbReference type="WBParaSite" id="nRc.2.0.1.t12923-RA">
    <property type="protein sequence ID" value="nRc.2.0.1.t12923-RA"/>
    <property type="gene ID" value="nRc.2.0.1.g12923"/>
</dbReference>
<reference evidence="2" key="1">
    <citation type="submission" date="2022-11" db="UniProtKB">
        <authorList>
            <consortium name="WormBaseParasite"/>
        </authorList>
    </citation>
    <scope>IDENTIFICATION</scope>
</reference>
<dbReference type="Proteomes" id="UP000887565">
    <property type="component" value="Unplaced"/>
</dbReference>
<organism evidence="1 2">
    <name type="scientific">Romanomermis culicivorax</name>
    <name type="common">Nematode worm</name>
    <dbReference type="NCBI Taxonomy" id="13658"/>
    <lineage>
        <taxon>Eukaryota</taxon>
        <taxon>Metazoa</taxon>
        <taxon>Ecdysozoa</taxon>
        <taxon>Nematoda</taxon>
        <taxon>Enoplea</taxon>
        <taxon>Dorylaimia</taxon>
        <taxon>Mermithida</taxon>
        <taxon>Mermithoidea</taxon>
        <taxon>Mermithidae</taxon>
        <taxon>Romanomermis</taxon>
    </lineage>
</organism>
<protein>
    <submittedName>
        <fullName evidence="2">Uncharacterized protein</fullName>
    </submittedName>
</protein>
<evidence type="ECO:0000313" key="1">
    <source>
        <dbReference type="Proteomes" id="UP000887565"/>
    </source>
</evidence>
<accession>A0A915IG96</accession>
<keyword evidence="1" id="KW-1185">Reference proteome</keyword>
<name>A0A915IG96_ROMCU</name>